<name>A0A1F5FJP9_9BACT</name>
<evidence type="ECO:0000313" key="1">
    <source>
        <dbReference type="EMBL" id="OGD79847.1"/>
    </source>
</evidence>
<reference evidence="1 2" key="1">
    <citation type="journal article" date="2016" name="Nat. Commun.">
        <title>Thousands of microbial genomes shed light on interconnected biogeochemical processes in an aquifer system.</title>
        <authorList>
            <person name="Anantharaman K."/>
            <person name="Brown C.T."/>
            <person name="Hug L.A."/>
            <person name="Sharon I."/>
            <person name="Castelle C.J."/>
            <person name="Probst A.J."/>
            <person name="Thomas B.C."/>
            <person name="Singh A."/>
            <person name="Wilkins M.J."/>
            <person name="Karaoz U."/>
            <person name="Brodie E.L."/>
            <person name="Williams K.H."/>
            <person name="Hubbard S.S."/>
            <person name="Banfield J.F."/>
        </authorList>
    </citation>
    <scope>NUCLEOTIDE SEQUENCE [LARGE SCALE GENOMIC DNA]</scope>
</reference>
<dbReference type="EMBL" id="MFAM01000007">
    <property type="protein sequence ID" value="OGD79847.1"/>
    <property type="molecule type" value="Genomic_DNA"/>
</dbReference>
<organism evidence="1 2">
    <name type="scientific">Candidatus Collierbacteria bacterium RIFOXYB1_FULL_49_13</name>
    <dbReference type="NCBI Taxonomy" id="1817728"/>
    <lineage>
        <taxon>Bacteria</taxon>
        <taxon>Candidatus Collieribacteriota</taxon>
    </lineage>
</organism>
<proteinExistence type="predicted"/>
<protein>
    <submittedName>
        <fullName evidence="1">Uncharacterized protein</fullName>
    </submittedName>
</protein>
<accession>A0A1F5FJP9</accession>
<dbReference type="Proteomes" id="UP000176682">
    <property type="component" value="Unassembled WGS sequence"/>
</dbReference>
<gene>
    <name evidence="1" type="ORF">A2368_04690</name>
</gene>
<sequence length="99" mass="11066">MLTKKGAERARVVKMELEVIQFLRQHVDSPSFLELAVAVIFPDVDQEMGEFLLRELDKHPARLALAETEAACLRQAIGNLAAHSKIKLTSSRLIALVEE</sequence>
<evidence type="ECO:0000313" key="2">
    <source>
        <dbReference type="Proteomes" id="UP000176682"/>
    </source>
</evidence>
<comment type="caution">
    <text evidence="1">The sequence shown here is derived from an EMBL/GenBank/DDBJ whole genome shotgun (WGS) entry which is preliminary data.</text>
</comment>
<dbReference type="AlphaFoldDB" id="A0A1F5FJP9"/>